<accession>A0ABY5VYY8</accession>
<keyword evidence="3" id="KW-0328">Glycosyltransferase</keyword>
<feature type="domain" description="Penicillin-binding protein transpeptidase" evidence="9">
    <location>
        <begin position="301"/>
        <end position="526"/>
    </location>
</feature>
<keyword evidence="5" id="KW-0378">Hydrolase</keyword>
<dbReference type="Gene3D" id="3.40.710.10">
    <property type="entry name" value="DD-peptidase/beta-lactamase superfamily"/>
    <property type="match status" value="1"/>
</dbReference>
<dbReference type="SUPFAM" id="SSF56601">
    <property type="entry name" value="beta-lactamase/transpeptidase-like"/>
    <property type="match status" value="1"/>
</dbReference>
<name>A0ABY5VYY8_9ACTN</name>
<dbReference type="PANTHER" id="PTHR32282:SF34">
    <property type="entry name" value="PENICILLIN-BINDING PROTEIN 1A"/>
    <property type="match status" value="1"/>
</dbReference>
<evidence type="ECO:0000256" key="7">
    <source>
        <dbReference type="ARBA" id="ARBA00034000"/>
    </source>
</evidence>
<evidence type="ECO:0000256" key="2">
    <source>
        <dbReference type="ARBA" id="ARBA00022670"/>
    </source>
</evidence>
<dbReference type="SUPFAM" id="SSF53955">
    <property type="entry name" value="Lysozyme-like"/>
    <property type="match status" value="1"/>
</dbReference>
<reference evidence="11" key="1">
    <citation type="submission" date="2021-04" db="EMBL/GenBank/DDBJ databases">
        <authorList>
            <person name="Hartkoorn R.C."/>
            <person name="Beaudoing E."/>
            <person name="Hot D."/>
        </authorList>
    </citation>
    <scope>NUCLEOTIDE SEQUENCE</scope>
    <source>
        <strain evidence="11">NRRL B-16292</strain>
    </source>
</reference>
<dbReference type="Gene3D" id="1.10.3810.10">
    <property type="entry name" value="Biosynthetic peptidoglycan transglycosylase-like"/>
    <property type="match status" value="1"/>
</dbReference>
<dbReference type="Pfam" id="PF00912">
    <property type="entry name" value="Transgly"/>
    <property type="match status" value="1"/>
</dbReference>
<keyword evidence="4" id="KW-0808">Transferase</keyword>
<keyword evidence="6" id="KW-0511">Multifunctional enzyme</keyword>
<dbReference type="InterPro" id="IPR050396">
    <property type="entry name" value="Glycosyltr_51/Transpeptidase"/>
</dbReference>
<evidence type="ECO:0000313" key="12">
    <source>
        <dbReference type="Proteomes" id="UP001059617"/>
    </source>
</evidence>
<evidence type="ECO:0000313" key="11">
    <source>
        <dbReference type="EMBL" id="UWP82374.1"/>
    </source>
</evidence>
<proteinExistence type="predicted"/>
<dbReference type="RefSeq" id="WP_259860146.1">
    <property type="nucleotide sequence ID" value="NZ_BAAAST010000025.1"/>
</dbReference>
<keyword evidence="1" id="KW-0121">Carboxypeptidase</keyword>
<sequence length="575" mass="60965">MSAVALVTVIVAVAGWYVVTTKVPDLPVQPQASTLYFADGKSVLARVGIVNRTDVSLDRIPKSLRDAVVAAEDRDFYGHAGVSVRGMARAAWSNVAHGTAQGASTITQQYVRNAYLTQDRTLQRKAQEAALAIQVERRRTKDEILCEYLNTIYFGRSAYGIQAAAVAYFGTDVDRLDLAQALVLAAVIKDPTGLDPASDEVAAMARWRWILAAMVELGTVDGTAAAALQYPAVLPERANADATGLIVSQVERELAKNGVAAQLLRTGGLQVVTTIDQTAQRAVESAVADALRGQPDTLKAALVAVDPATGAIRAYYGGARGAGFFDDAAAPRPPAGAFLPVVLAAALEAGVNAEASWPGPRSCGPCSLKSALPKSLTAPYLGVTEKLGPVRVAEQAFQLGVQRVYGGRPALSSGDTRQPPTAAAIATGSYPVSPLDMAVVYAVIAHGGLSVGRHFVDQVRVMNWTPPTYSQRRVVRATTATRITDMLVRKAGEDLLGDRPAAVKSGNREWDRNFNQDVWLAGYTSELASVVWVGRDLPGPLRDVDGNPVTSDTLPRAIWRSFMTAALADLPPTVN</sequence>
<dbReference type="InterPro" id="IPR036950">
    <property type="entry name" value="PBP_transglycosylase"/>
</dbReference>
<dbReference type="Proteomes" id="UP001059617">
    <property type="component" value="Chromosome"/>
</dbReference>
<keyword evidence="2" id="KW-0645">Protease</keyword>
<evidence type="ECO:0000259" key="10">
    <source>
        <dbReference type="Pfam" id="PF00912"/>
    </source>
</evidence>
<evidence type="ECO:0000256" key="5">
    <source>
        <dbReference type="ARBA" id="ARBA00022801"/>
    </source>
</evidence>
<evidence type="ECO:0000256" key="3">
    <source>
        <dbReference type="ARBA" id="ARBA00022676"/>
    </source>
</evidence>
<dbReference type="EMBL" id="CP073720">
    <property type="protein sequence ID" value="UWP82374.1"/>
    <property type="molecule type" value="Genomic_DNA"/>
</dbReference>
<dbReference type="PANTHER" id="PTHR32282">
    <property type="entry name" value="BINDING PROTEIN TRANSPEPTIDASE, PUTATIVE-RELATED"/>
    <property type="match status" value="1"/>
</dbReference>
<dbReference type="InterPro" id="IPR023346">
    <property type="entry name" value="Lysozyme-like_dom_sf"/>
</dbReference>
<evidence type="ECO:0000259" key="9">
    <source>
        <dbReference type="Pfam" id="PF00905"/>
    </source>
</evidence>
<dbReference type="InterPro" id="IPR001264">
    <property type="entry name" value="Glyco_trans_51"/>
</dbReference>
<evidence type="ECO:0000256" key="4">
    <source>
        <dbReference type="ARBA" id="ARBA00022679"/>
    </source>
</evidence>
<comment type="catalytic activity">
    <reaction evidence="7">
        <text>Preferential cleavage: (Ac)2-L-Lys-D-Ala-|-D-Ala. Also transpeptidation of peptidyl-alanyl moieties that are N-acyl substituents of D-alanine.</text>
        <dbReference type="EC" id="3.4.16.4"/>
    </reaction>
</comment>
<reference evidence="11" key="2">
    <citation type="submission" date="2022-09" db="EMBL/GenBank/DDBJ databases">
        <title>Biosynthetic gene clusters of Dactylosporangioum fulvum.</title>
        <authorList>
            <person name="Caradec T."/>
        </authorList>
    </citation>
    <scope>NUCLEOTIDE SEQUENCE</scope>
    <source>
        <strain evidence="11">NRRL B-16292</strain>
    </source>
</reference>
<protein>
    <submittedName>
        <fullName evidence="11">Penicillin-binding protein</fullName>
    </submittedName>
</protein>
<dbReference type="InterPro" id="IPR001460">
    <property type="entry name" value="PCN-bd_Tpept"/>
</dbReference>
<evidence type="ECO:0000256" key="6">
    <source>
        <dbReference type="ARBA" id="ARBA00023268"/>
    </source>
</evidence>
<dbReference type="Pfam" id="PF00905">
    <property type="entry name" value="Transpeptidase"/>
    <property type="match status" value="1"/>
</dbReference>
<keyword evidence="12" id="KW-1185">Reference proteome</keyword>
<evidence type="ECO:0000256" key="8">
    <source>
        <dbReference type="ARBA" id="ARBA00049902"/>
    </source>
</evidence>
<evidence type="ECO:0000256" key="1">
    <source>
        <dbReference type="ARBA" id="ARBA00022645"/>
    </source>
</evidence>
<feature type="domain" description="Glycosyl transferase family 51" evidence="10">
    <location>
        <begin position="49"/>
        <end position="214"/>
    </location>
</feature>
<organism evidence="11 12">
    <name type="scientific">Dactylosporangium fulvum</name>
    <dbReference type="NCBI Taxonomy" id="53359"/>
    <lineage>
        <taxon>Bacteria</taxon>
        <taxon>Bacillati</taxon>
        <taxon>Actinomycetota</taxon>
        <taxon>Actinomycetes</taxon>
        <taxon>Micromonosporales</taxon>
        <taxon>Micromonosporaceae</taxon>
        <taxon>Dactylosporangium</taxon>
    </lineage>
</organism>
<comment type="catalytic activity">
    <reaction evidence="8">
        <text>[GlcNAc-(1-&gt;4)-Mur2Ac(oyl-L-Ala-gamma-D-Glu-L-Lys-D-Ala-D-Ala)](n)-di-trans,octa-cis-undecaprenyl diphosphate + beta-D-GlcNAc-(1-&gt;4)-Mur2Ac(oyl-L-Ala-gamma-D-Glu-L-Lys-D-Ala-D-Ala)-di-trans,octa-cis-undecaprenyl diphosphate = [GlcNAc-(1-&gt;4)-Mur2Ac(oyl-L-Ala-gamma-D-Glu-L-Lys-D-Ala-D-Ala)](n+1)-di-trans,octa-cis-undecaprenyl diphosphate + di-trans,octa-cis-undecaprenyl diphosphate + H(+)</text>
        <dbReference type="Rhea" id="RHEA:23708"/>
        <dbReference type="Rhea" id="RHEA-COMP:9602"/>
        <dbReference type="Rhea" id="RHEA-COMP:9603"/>
        <dbReference type="ChEBI" id="CHEBI:15378"/>
        <dbReference type="ChEBI" id="CHEBI:58405"/>
        <dbReference type="ChEBI" id="CHEBI:60033"/>
        <dbReference type="ChEBI" id="CHEBI:78435"/>
        <dbReference type="EC" id="2.4.99.28"/>
    </reaction>
</comment>
<dbReference type="InterPro" id="IPR012338">
    <property type="entry name" value="Beta-lactam/transpept-like"/>
</dbReference>
<gene>
    <name evidence="11" type="ORF">Dfulv_46250</name>
</gene>